<protein>
    <submittedName>
        <fullName evidence="1">Uncharacterized protein</fullName>
    </submittedName>
</protein>
<dbReference type="EMBL" id="JOOZ01000040">
    <property type="protein sequence ID" value="OUL66125.1"/>
    <property type="molecule type" value="Genomic_DNA"/>
</dbReference>
<dbReference type="Proteomes" id="UP000195072">
    <property type="component" value="Unassembled WGS sequence"/>
</dbReference>
<comment type="caution">
    <text evidence="1">The sequence shown here is derived from an EMBL/GenBank/DDBJ whole genome shotgun (WGS) entry which is preliminary data.</text>
</comment>
<evidence type="ECO:0000313" key="1">
    <source>
        <dbReference type="EMBL" id="OUL66125.1"/>
    </source>
</evidence>
<name>A0A252EI34_9PROT</name>
<dbReference type="AlphaFoldDB" id="A0A252EI34"/>
<evidence type="ECO:0000313" key="2">
    <source>
        <dbReference type="Proteomes" id="UP000195072"/>
    </source>
</evidence>
<organism evidence="1 2">
    <name type="scientific">Acetobacter senegalensis</name>
    <dbReference type="NCBI Taxonomy" id="446692"/>
    <lineage>
        <taxon>Bacteria</taxon>
        <taxon>Pseudomonadati</taxon>
        <taxon>Pseudomonadota</taxon>
        <taxon>Alphaproteobacteria</taxon>
        <taxon>Acetobacterales</taxon>
        <taxon>Acetobacteraceae</taxon>
        <taxon>Acetobacter</taxon>
    </lineage>
</organism>
<sequence>MIPPSAARLWTVSENLKTCSATKATESIFAPWPFFVTQATLHLQSGCRTDLALYAQNVIGRYVFLQAGMDF</sequence>
<proteinExistence type="predicted"/>
<accession>A0A252EI34</accession>
<gene>
    <name evidence="1" type="ORF">HK16_12130</name>
</gene>
<reference evidence="1 2" key="1">
    <citation type="submission" date="2014-06" db="EMBL/GenBank/DDBJ databases">
        <authorList>
            <person name="Ju J."/>
            <person name="Zhang J."/>
        </authorList>
    </citation>
    <scope>NUCLEOTIDE SEQUENCE [LARGE SCALE GENOMIC DNA]</scope>
    <source>
        <strain evidence="1">DmL_050</strain>
    </source>
</reference>